<proteinExistence type="predicted"/>
<comment type="caution">
    <text evidence="2">The sequence shown here is derived from an EMBL/GenBank/DDBJ whole genome shotgun (WGS) entry which is preliminary data.</text>
</comment>
<gene>
    <name evidence="2" type="ORF">BB560_004662</name>
    <name evidence="1" type="ORF">BB560_006740</name>
</gene>
<evidence type="ECO:0000313" key="1">
    <source>
        <dbReference type="EMBL" id="PVU86391.1"/>
    </source>
</evidence>
<keyword evidence="3" id="KW-1185">Reference proteome</keyword>
<dbReference type="Proteomes" id="UP000245609">
    <property type="component" value="Unassembled WGS sequence"/>
</dbReference>
<sequence length="173" mass="20768">MDSAWFLYVAILINNKKWKMENYKIFYNGRITVASVTAENLTKNIEIFNVYVPAVKEDRRPFYQELYTSFEKGLKHNSPRRFQYDHNRGKYICNLHELVSKVLAKLFNGFLKNTYSQNPSESPEWYSFPKQKKKHFAPFLWVVLQKKWEIYAKKDSRQQLKSAIQKLKVEISR</sequence>
<protein>
    <submittedName>
        <fullName evidence="2">Uncharacterized protein</fullName>
    </submittedName>
</protein>
<dbReference type="AlphaFoldDB" id="A0A2T9Z8T6"/>
<evidence type="ECO:0000313" key="2">
    <source>
        <dbReference type="EMBL" id="PVV00937.1"/>
    </source>
</evidence>
<organism evidence="2 3">
    <name type="scientific">Smittium megazygosporum</name>
    <dbReference type="NCBI Taxonomy" id="133381"/>
    <lineage>
        <taxon>Eukaryota</taxon>
        <taxon>Fungi</taxon>
        <taxon>Fungi incertae sedis</taxon>
        <taxon>Zoopagomycota</taxon>
        <taxon>Kickxellomycotina</taxon>
        <taxon>Harpellomycetes</taxon>
        <taxon>Harpellales</taxon>
        <taxon>Legeriomycetaceae</taxon>
        <taxon>Smittium</taxon>
    </lineage>
</organism>
<reference evidence="2 3" key="1">
    <citation type="journal article" date="2018" name="MBio">
        <title>Comparative Genomics Reveals the Core Gene Toolbox for the Fungus-Insect Symbiosis.</title>
        <authorList>
            <person name="Wang Y."/>
            <person name="Stata M."/>
            <person name="Wang W."/>
            <person name="Stajich J.E."/>
            <person name="White M.M."/>
            <person name="Moncalvo J.M."/>
        </authorList>
    </citation>
    <scope>NUCLEOTIDE SEQUENCE [LARGE SCALE GENOMIC DNA]</scope>
    <source>
        <strain evidence="2 3">SC-DP-2</strain>
    </source>
</reference>
<dbReference type="EMBL" id="MBFS01003490">
    <property type="protein sequence ID" value="PVU86391.1"/>
    <property type="molecule type" value="Genomic_DNA"/>
</dbReference>
<name>A0A2T9Z8T6_9FUNG</name>
<evidence type="ECO:0000313" key="3">
    <source>
        <dbReference type="Proteomes" id="UP000245609"/>
    </source>
</evidence>
<dbReference type="EMBL" id="MBFS01001497">
    <property type="protein sequence ID" value="PVV00937.1"/>
    <property type="molecule type" value="Genomic_DNA"/>
</dbReference>
<accession>A0A2T9Z8T6</accession>